<feature type="compositionally biased region" description="Basic and acidic residues" evidence="2">
    <location>
        <begin position="991"/>
        <end position="1000"/>
    </location>
</feature>
<organism evidence="3 4">
    <name type="scientific">Clostridium ganghwense</name>
    <dbReference type="NCBI Taxonomy" id="312089"/>
    <lineage>
        <taxon>Bacteria</taxon>
        <taxon>Bacillati</taxon>
        <taxon>Bacillota</taxon>
        <taxon>Clostridia</taxon>
        <taxon>Eubacteriales</taxon>
        <taxon>Clostridiaceae</taxon>
        <taxon>Clostridium</taxon>
    </lineage>
</organism>
<comment type="caution">
    <text evidence="3">The sequence shown here is derived from an EMBL/GenBank/DDBJ whole genome shotgun (WGS) entry which is preliminary data.</text>
</comment>
<accession>A0ABT4CT44</accession>
<gene>
    <name evidence="3" type="ORF">OXH55_12020</name>
</gene>
<evidence type="ECO:0000256" key="2">
    <source>
        <dbReference type="SAM" id="MobiDB-lite"/>
    </source>
</evidence>
<proteinExistence type="predicted"/>
<evidence type="ECO:0000313" key="3">
    <source>
        <dbReference type="EMBL" id="MCY6371366.1"/>
    </source>
</evidence>
<dbReference type="RefSeq" id="WP_268050231.1">
    <property type="nucleotide sequence ID" value="NZ_JAPQES010000004.1"/>
</dbReference>
<feature type="compositionally biased region" description="Acidic residues" evidence="2">
    <location>
        <begin position="811"/>
        <end position="847"/>
    </location>
</feature>
<feature type="coiled-coil region" evidence="1">
    <location>
        <begin position="275"/>
        <end position="320"/>
    </location>
</feature>
<feature type="compositionally biased region" description="Polar residues" evidence="2">
    <location>
        <begin position="749"/>
        <end position="760"/>
    </location>
</feature>
<feature type="compositionally biased region" description="Low complexity" evidence="2">
    <location>
        <begin position="800"/>
        <end position="810"/>
    </location>
</feature>
<dbReference type="EMBL" id="JAPQES010000004">
    <property type="protein sequence ID" value="MCY6371366.1"/>
    <property type="molecule type" value="Genomic_DNA"/>
</dbReference>
<feature type="compositionally biased region" description="Acidic residues" evidence="2">
    <location>
        <begin position="920"/>
        <end position="938"/>
    </location>
</feature>
<feature type="coiled-coil region" evidence="1">
    <location>
        <begin position="544"/>
        <end position="571"/>
    </location>
</feature>
<evidence type="ECO:0000313" key="4">
    <source>
        <dbReference type="Proteomes" id="UP001079657"/>
    </source>
</evidence>
<keyword evidence="4" id="KW-1185">Reference proteome</keyword>
<feature type="region of interest" description="Disordered" evidence="2">
    <location>
        <begin position="721"/>
        <end position="1021"/>
    </location>
</feature>
<evidence type="ECO:0000256" key="1">
    <source>
        <dbReference type="SAM" id="Coils"/>
    </source>
</evidence>
<protein>
    <submittedName>
        <fullName evidence="3">Uncharacterized protein</fullName>
    </submittedName>
</protein>
<feature type="compositionally biased region" description="Basic and acidic residues" evidence="2">
    <location>
        <begin position="721"/>
        <end position="730"/>
    </location>
</feature>
<name>A0ABT4CT44_9CLOT</name>
<feature type="coiled-coil region" evidence="1">
    <location>
        <begin position="373"/>
        <end position="414"/>
    </location>
</feature>
<feature type="compositionally biased region" description="Basic and acidic residues" evidence="2">
    <location>
        <begin position="855"/>
        <end position="870"/>
    </location>
</feature>
<reference evidence="3" key="1">
    <citation type="submission" date="2022-12" db="EMBL/GenBank/DDBJ databases">
        <authorList>
            <person name="Wang J."/>
        </authorList>
    </citation>
    <scope>NUCLEOTIDE SEQUENCE</scope>
    <source>
        <strain evidence="3">HY-42-06</strain>
    </source>
</reference>
<feature type="coiled-coil region" evidence="1">
    <location>
        <begin position="447"/>
        <end position="491"/>
    </location>
</feature>
<feature type="coiled-coil region" evidence="1">
    <location>
        <begin position="616"/>
        <end position="650"/>
    </location>
</feature>
<feature type="compositionally biased region" description="Basic and acidic residues" evidence="2">
    <location>
        <begin position="952"/>
        <end position="982"/>
    </location>
</feature>
<sequence>MRREIRKKNKKKKRKNLTLKSLSVLTSALMITSAFMVNNKCYSYYANSFSATGKVSTAENGDFICDEDIEYLKHETDCIALFKKDGDRLIDSDRKGQPIGDYGPVHCIKFNIEPLFSNTDGRIIEFETNSKYLIVGYNNNKIQYHKKLYNKQAIFSIGQGYYREKCHGYYRIPIEFNNVPTFMGEVESKKKGYEWDGNNLIIYKRHLVNCGEWWWPDYRWFTKIYMYENLPTQINITALNGFVSIPVYLDHNVWKEEFCKGLKPLNDNNSMAFYADEYIASMEELKVKLDNKVKNLESEKKQLNNQLGTLQANQNKQNLNRSMMTLYSMPQTNLESNSKVLSQKDLVENTEIMKEFESYKLTEEQKKLIVSQGDMTLEEINQLENEIEKLMKQVNSLNGEIKDIKALIEALKVMEPTEEIDKEFNGTLDEKQVEAINKIAQGYINYVLNLEKKKKNLNDEVDGLISKKKELQEQLSSANKEKLNKNEAEQTSIKDINLYDKSKAMLEEVGLNNNAIEEEFKIFELTKEQASSIESVAKGYLEYVSELQGDIKDLTNEANKLNSEIEKIEAIEASVGEVEDIQPVEGEEVVEKFNGTLSEQQIKEIKKIDEKYIDYASALEKSKGNLTEKIDAANAEREELKSKLDQLKVKKLDKTEITAESGGSSIEIPNKIELEDDQVNKINDVAEGYVEYVSQLESEVSDLNNKLEEVNSEIKSIKEEIEKLSNKEQNETEEQIPQQPAGQPGDTGEQGSEENQGQTGETEDQEGSEGNQEQSDETEDQEGSEGNQEQSGETEDQEGSEGNQEQSGETENQEGSEENQDQTGEAEDQEGSEENQDQTGEAEDQEGSEGNQDQIGEKEDQKGSEDKQDQTDETEGQEGSEDKQDQTDEAQDQEGSEGNQDQTGETEDQEGSEGNQEQSGETEDQEGSEDNQDQTVETEDQKDLEGNQDQTGKIEDQEGSEVKEKEESKTNEQDSVVKKDEVADTEEESHEQDSDKKVSKESNSANYTAVNDDANKPRIKE</sequence>
<keyword evidence="1" id="KW-0175">Coiled coil</keyword>
<dbReference type="Proteomes" id="UP001079657">
    <property type="component" value="Unassembled WGS sequence"/>
</dbReference>
<feature type="compositionally biased region" description="Acidic residues" evidence="2">
    <location>
        <begin position="774"/>
        <end position="783"/>
    </location>
</feature>